<dbReference type="Gene3D" id="2.130.10.10">
    <property type="entry name" value="YVTN repeat-like/Quinoprotein amine dehydrogenase"/>
    <property type="match status" value="1"/>
</dbReference>
<dbReference type="PANTHER" id="PTHR19857">
    <property type="entry name" value="MITOCHONDRIAL DIVISION PROTEIN 1-RELATED"/>
    <property type="match status" value="1"/>
</dbReference>
<evidence type="ECO:0000259" key="4">
    <source>
        <dbReference type="PROSITE" id="PS50181"/>
    </source>
</evidence>
<dbReference type="AlphaFoldDB" id="A0A1X0RYN3"/>
<evidence type="ECO:0000313" key="5">
    <source>
        <dbReference type="EMBL" id="ORE17104.1"/>
    </source>
</evidence>
<evidence type="ECO:0000256" key="3">
    <source>
        <dbReference type="PROSITE-ProRule" id="PRU00221"/>
    </source>
</evidence>
<dbReference type="InterPro" id="IPR036322">
    <property type="entry name" value="WD40_repeat_dom_sf"/>
</dbReference>
<evidence type="ECO:0000256" key="1">
    <source>
        <dbReference type="ARBA" id="ARBA00022574"/>
    </source>
</evidence>
<dbReference type="EMBL" id="KV921365">
    <property type="protein sequence ID" value="ORE17104.1"/>
    <property type="molecule type" value="Genomic_DNA"/>
</dbReference>
<dbReference type="PROSITE" id="PS50082">
    <property type="entry name" value="WD_REPEATS_2"/>
    <property type="match status" value="2"/>
</dbReference>
<dbReference type="PROSITE" id="PS50181">
    <property type="entry name" value="FBOX"/>
    <property type="match status" value="1"/>
</dbReference>
<dbReference type="InterPro" id="IPR051179">
    <property type="entry name" value="WD_repeat_multifunction"/>
</dbReference>
<dbReference type="SMART" id="SM00256">
    <property type="entry name" value="FBOX"/>
    <property type="match status" value="1"/>
</dbReference>
<dbReference type="Proteomes" id="UP000242381">
    <property type="component" value="Unassembled WGS sequence"/>
</dbReference>
<dbReference type="OMA" id="WQDMYRI"/>
<dbReference type="InterPro" id="IPR001810">
    <property type="entry name" value="F-box_dom"/>
</dbReference>
<feature type="domain" description="F-box" evidence="4">
    <location>
        <begin position="5"/>
        <end position="53"/>
    </location>
</feature>
<dbReference type="PROSITE" id="PS50294">
    <property type="entry name" value="WD_REPEATS_REGION"/>
    <property type="match status" value="1"/>
</dbReference>
<dbReference type="InterPro" id="IPR036047">
    <property type="entry name" value="F-box-like_dom_sf"/>
</dbReference>
<feature type="repeat" description="WD" evidence="3">
    <location>
        <begin position="225"/>
        <end position="264"/>
    </location>
</feature>
<organism evidence="5 6">
    <name type="scientific">Rhizopus microsporus</name>
    <dbReference type="NCBI Taxonomy" id="58291"/>
    <lineage>
        <taxon>Eukaryota</taxon>
        <taxon>Fungi</taxon>
        <taxon>Fungi incertae sedis</taxon>
        <taxon>Mucoromycota</taxon>
        <taxon>Mucoromycotina</taxon>
        <taxon>Mucoromycetes</taxon>
        <taxon>Mucorales</taxon>
        <taxon>Mucorineae</taxon>
        <taxon>Rhizopodaceae</taxon>
        <taxon>Rhizopus</taxon>
    </lineage>
</organism>
<dbReference type="Pfam" id="PF12937">
    <property type="entry name" value="F-box-like"/>
    <property type="match status" value="1"/>
</dbReference>
<dbReference type="PROSITE" id="PS00678">
    <property type="entry name" value="WD_REPEATS_1"/>
    <property type="match status" value="1"/>
</dbReference>
<dbReference type="CDD" id="cd09917">
    <property type="entry name" value="F-box_SF"/>
    <property type="match status" value="1"/>
</dbReference>
<dbReference type="Gene3D" id="1.20.1280.50">
    <property type="match status" value="1"/>
</dbReference>
<name>A0A1X0RYN3_RHIZD</name>
<dbReference type="SUPFAM" id="SSF81383">
    <property type="entry name" value="F-box domain"/>
    <property type="match status" value="1"/>
</dbReference>
<keyword evidence="1 3" id="KW-0853">WD repeat</keyword>
<dbReference type="SUPFAM" id="SSF50978">
    <property type="entry name" value="WD40 repeat-like"/>
    <property type="match status" value="1"/>
</dbReference>
<dbReference type="SMART" id="SM00320">
    <property type="entry name" value="WD40"/>
    <property type="match status" value="2"/>
</dbReference>
<evidence type="ECO:0000313" key="6">
    <source>
        <dbReference type="Proteomes" id="UP000242381"/>
    </source>
</evidence>
<accession>A0A1X0RYN3</accession>
<dbReference type="VEuPathDB" id="FungiDB:BCV72DRAFT_18140"/>
<dbReference type="Pfam" id="PF00400">
    <property type="entry name" value="WD40"/>
    <property type="match status" value="2"/>
</dbReference>
<proteinExistence type="predicted"/>
<gene>
    <name evidence="5" type="ORF">BCV71DRAFT_256328</name>
</gene>
<feature type="repeat" description="WD" evidence="3">
    <location>
        <begin position="197"/>
        <end position="224"/>
    </location>
</feature>
<protein>
    <submittedName>
        <fullName evidence="5">WD40 repeat-like protein</fullName>
    </submittedName>
</protein>
<reference evidence="5 6" key="1">
    <citation type="journal article" date="2016" name="Proc. Natl. Acad. Sci. U.S.A.">
        <title>Lipid metabolic changes in an early divergent fungus govern the establishment of a mutualistic symbiosis with endobacteria.</title>
        <authorList>
            <person name="Lastovetsky O.A."/>
            <person name="Gaspar M.L."/>
            <person name="Mondo S.J."/>
            <person name="LaButti K.M."/>
            <person name="Sandor L."/>
            <person name="Grigoriev I.V."/>
            <person name="Henry S.A."/>
            <person name="Pawlowska T.E."/>
        </authorList>
    </citation>
    <scope>NUCLEOTIDE SEQUENCE [LARGE SCALE GENOMIC DNA]</scope>
    <source>
        <strain evidence="5 6">ATCC 11559</strain>
    </source>
</reference>
<keyword evidence="2" id="KW-0677">Repeat</keyword>
<dbReference type="InterPro" id="IPR019775">
    <property type="entry name" value="WD40_repeat_CS"/>
</dbReference>
<sequence>MSITHHSDGRFPTELLLSIFIHLDGPTLTSCSRVCRQWYNAITHFDELIWSRACRRDFLKTRRFWSLQFPELTQTNSLLGKQKRTWQDMYRITKNWYTGHCTGYYPKVDQDRSIDTLIPCAVVGDPQEHGMFTTLTLAYNGSIIRSNPNYQTASEQSLMIQSPQTHEKQYIQWSNLELPGWPEAAASHTIVCHHTLPSTPWLVTGGLNGTVAIWDLEKRSLVRMWHGHRGRVLCISMNDEAVLSGGADSMIQVWDLNMTDKTKNFQRPTQRGMIDISRYLSERNDWYQGVGEIAANHNLVACAPDASGPILIFSLLTGSLVYELKIPQASPRMEWATEDITAFTRLRLTPYFLLTKGKISNKSQHLKIVPSTQNVILQRNKLSQSKQVGYMTPLKDHNPSPHVAQMTPYQLYLYYQSMNSGTERSDSEEEQMPTPDTSDCIHVWDLQTAKIVYRLLPVLPKSNQYYTITDIQLSPDYSKVFAIIQIRGKKQYEEHLFCWDFSIKNIDDPIDQCFKVLELDTKDPSQQKIGTSWVCFM</sequence>
<dbReference type="InterPro" id="IPR001680">
    <property type="entry name" value="WD40_rpt"/>
</dbReference>
<dbReference type="InterPro" id="IPR015943">
    <property type="entry name" value="WD40/YVTN_repeat-like_dom_sf"/>
</dbReference>
<evidence type="ECO:0000256" key="2">
    <source>
        <dbReference type="ARBA" id="ARBA00022737"/>
    </source>
</evidence>